<gene>
    <name evidence="4" type="ORF">LQG66_13695</name>
</gene>
<dbReference type="Gene3D" id="1.20.140.90">
    <property type="entry name" value="Malonyl-CoA decarboxylase, oligemerization domain"/>
    <property type="match status" value="1"/>
</dbReference>
<feature type="domain" description="Malonyl-CoA decarboxylase C-terminal" evidence="2">
    <location>
        <begin position="179"/>
        <end position="418"/>
    </location>
</feature>
<protein>
    <submittedName>
        <fullName evidence="4">Malonyl-CoA decarboxylase</fullName>
    </submittedName>
</protein>
<organism evidence="4 5">
    <name type="scientific">Bradyrhizobium ontarionense</name>
    <dbReference type="NCBI Taxonomy" id="2898149"/>
    <lineage>
        <taxon>Bacteria</taxon>
        <taxon>Pseudomonadati</taxon>
        <taxon>Pseudomonadota</taxon>
        <taxon>Alphaproteobacteria</taxon>
        <taxon>Hyphomicrobiales</taxon>
        <taxon>Nitrobacteraceae</taxon>
        <taxon>Bradyrhizobium</taxon>
    </lineage>
</organism>
<evidence type="ECO:0000313" key="5">
    <source>
        <dbReference type="Proteomes" id="UP001431010"/>
    </source>
</evidence>
<keyword evidence="5" id="KW-1185">Reference proteome</keyword>
<dbReference type="InterPro" id="IPR035372">
    <property type="entry name" value="MCD_N"/>
</dbReference>
<dbReference type="PANTHER" id="PTHR28641">
    <property type="match status" value="1"/>
</dbReference>
<reference evidence="4" key="1">
    <citation type="journal article" date="2024" name="Antonie Van Leeuwenhoek">
        <title>Bradyrhizobium ontarionense sp. nov., a novel bacterial symbiont isolated from Aeschynomene indica (Indian jointvetch), harbours photosynthesis, nitrogen fixation and nitrous oxide (N2O) reductase genes.</title>
        <authorList>
            <person name="Bromfield E.S.P."/>
            <person name="Cloutier S."/>
        </authorList>
    </citation>
    <scope>NUCLEOTIDE SEQUENCE</scope>
    <source>
        <strain evidence="4">A19</strain>
    </source>
</reference>
<evidence type="ECO:0000259" key="3">
    <source>
        <dbReference type="Pfam" id="PF17408"/>
    </source>
</evidence>
<dbReference type="InterPro" id="IPR007956">
    <property type="entry name" value="Malonyl_CoA_deC_C"/>
</dbReference>
<evidence type="ECO:0000259" key="2">
    <source>
        <dbReference type="Pfam" id="PF05292"/>
    </source>
</evidence>
<dbReference type="Proteomes" id="UP001431010">
    <property type="component" value="Chromosome"/>
</dbReference>
<feature type="region of interest" description="Disordered" evidence="1">
    <location>
        <begin position="448"/>
        <end position="469"/>
    </location>
</feature>
<dbReference type="Pfam" id="PF17408">
    <property type="entry name" value="MCD_N"/>
    <property type="match status" value="1"/>
</dbReference>
<dbReference type="RefSeq" id="WP_231326743.1">
    <property type="nucleotide sequence ID" value="NZ_CP088156.1"/>
</dbReference>
<dbReference type="InterPro" id="IPR038917">
    <property type="entry name" value="Malonyl_CoA_deC"/>
</dbReference>
<dbReference type="Gene3D" id="3.40.630.150">
    <property type="entry name" value="Malonyl-CoA decarboxylase, catalytic domain"/>
    <property type="match status" value="1"/>
</dbReference>
<dbReference type="PANTHER" id="PTHR28641:SF1">
    <property type="entry name" value="MALONYL-COA DECARBOXYLASE, MITOCHONDRIAL"/>
    <property type="match status" value="1"/>
</dbReference>
<dbReference type="EMBL" id="CP088156">
    <property type="protein sequence ID" value="UFZ07291.1"/>
    <property type="molecule type" value="Genomic_DNA"/>
</dbReference>
<sequence>MLNETRSGRMSAPEFLQGLIDTLTQRGRSVLGIKPPRHTGEDPDLELLGEALLSRRGEASGVAIAQSLLAVFERAKEPERLKFLSSLADRFGPDRRAVELAIAAYKGEDGGAGKKIEALHAAAEPRRQELIRRLNLAPGGTASLVRMREVLLSLLSKHPELQAVDDDFVHLFSSWFNRGFLVLRPIDWTTSANILEKIIKYEAVHAIQDWDDLRNRLEPTDRRCYAFFHPQLVDEPLIFVEVALTKEIPSAIGPLLEKPRRAIDAREATTAVFYSISNTQKGLAGVSFGNFLIKQVVQDLARELPNLTTFVTLSPVPGFANWVRRELKAEASIAIDDDARRALAALEDGGDLAQAREPITALAAYYFLKAKLSSGKPVDPVARFHLGNGARLERLNFLGDPSPKGLKQSYGLMVNYLYALEHIEANHEAFAEAGTVVASPQVKKSLRTKLASQDLVPRPQKNPQRKISS</sequence>
<dbReference type="Pfam" id="PF05292">
    <property type="entry name" value="MCD"/>
    <property type="match status" value="1"/>
</dbReference>
<accession>A0ABY3RIK3</accession>
<evidence type="ECO:0000313" key="4">
    <source>
        <dbReference type="EMBL" id="UFZ07291.1"/>
    </source>
</evidence>
<proteinExistence type="predicted"/>
<dbReference type="InterPro" id="IPR042303">
    <property type="entry name" value="Malonyl_CoA_deC_C_sf"/>
</dbReference>
<feature type="domain" description="Malonyl-CoA decarboxylase N-terminal" evidence="3">
    <location>
        <begin position="91"/>
        <end position="176"/>
    </location>
</feature>
<dbReference type="InterPro" id="IPR038351">
    <property type="entry name" value="MCD_N_sf"/>
</dbReference>
<name>A0ABY3RIK3_9BRAD</name>
<evidence type="ECO:0000256" key="1">
    <source>
        <dbReference type="SAM" id="MobiDB-lite"/>
    </source>
</evidence>